<keyword evidence="2" id="KW-1185">Reference proteome</keyword>
<name>A0AA38T4J2_9ASTR</name>
<proteinExistence type="predicted"/>
<accession>A0AA38T4J2</accession>
<dbReference type="EMBL" id="JARYMX010000006">
    <property type="protein sequence ID" value="KAJ9544707.1"/>
    <property type="molecule type" value="Genomic_DNA"/>
</dbReference>
<sequence length="91" mass="10525">MYFVNTENHLAGLFTKAIDEKRFNFLVAKHGISLIDRSSAATYRASVILSFCMITHLSVDFEMFRYEKVQVNPSHSSQRLCYTLRPLVDFS</sequence>
<comment type="caution">
    <text evidence="1">The sequence shown here is derived from an EMBL/GenBank/DDBJ whole genome shotgun (WGS) entry which is preliminary data.</text>
</comment>
<reference evidence="1" key="1">
    <citation type="submission" date="2023-03" db="EMBL/GenBank/DDBJ databases">
        <title>Chromosome-scale reference genome and RAD-based genetic map of yellow starthistle (Centaurea solstitialis) reveal putative structural variation and QTLs associated with invader traits.</title>
        <authorList>
            <person name="Reatini B."/>
            <person name="Cang F.A."/>
            <person name="Jiang Q."/>
            <person name="Mckibben M.T.W."/>
            <person name="Barker M.S."/>
            <person name="Rieseberg L.H."/>
            <person name="Dlugosch K.M."/>
        </authorList>
    </citation>
    <scope>NUCLEOTIDE SEQUENCE</scope>
    <source>
        <strain evidence="1">CAN-66</strain>
        <tissue evidence="1">Leaf</tissue>
    </source>
</reference>
<gene>
    <name evidence="1" type="ORF">OSB04_024414</name>
</gene>
<evidence type="ECO:0000313" key="2">
    <source>
        <dbReference type="Proteomes" id="UP001172457"/>
    </source>
</evidence>
<dbReference type="Proteomes" id="UP001172457">
    <property type="component" value="Chromosome 6"/>
</dbReference>
<protein>
    <submittedName>
        <fullName evidence="1">Uncharacterized protein</fullName>
    </submittedName>
</protein>
<dbReference type="AlphaFoldDB" id="A0AA38T4J2"/>
<organism evidence="1 2">
    <name type="scientific">Centaurea solstitialis</name>
    <name type="common">yellow star-thistle</name>
    <dbReference type="NCBI Taxonomy" id="347529"/>
    <lineage>
        <taxon>Eukaryota</taxon>
        <taxon>Viridiplantae</taxon>
        <taxon>Streptophyta</taxon>
        <taxon>Embryophyta</taxon>
        <taxon>Tracheophyta</taxon>
        <taxon>Spermatophyta</taxon>
        <taxon>Magnoliopsida</taxon>
        <taxon>eudicotyledons</taxon>
        <taxon>Gunneridae</taxon>
        <taxon>Pentapetalae</taxon>
        <taxon>asterids</taxon>
        <taxon>campanulids</taxon>
        <taxon>Asterales</taxon>
        <taxon>Asteraceae</taxon>
        <taxon>Carduoideae</taxon>
        <taxon>Cardueae</taxon>
        <taxon>Centaureinae</taxon>
        <taxon>Centaurea</taxon>
    </lineage>
</organism>
<evidence type="ECO:0000313" key="1">
    <source>
        <dbReference type="EMBL" id="KAJ9544707.1"/>
    </source>
</evidence>